<dbReference type="RefSeq" id="WP_137730923.1">
    <property type="nucleotide sequence ID" value="NZ_BJCL01000001.1"/>
</dbReference>
<dbReference type="NCBIfam" id="NF041043">
    <property type="entry name" value="BPSS1780_fam"/>
    <property type="match status" value="1"/>
</dbReference>
<dbReference type="OrthoDB" id="5298483at2"/>
<feature type="transmembrane region" description="Helical" evidence="1">
    <location>
        <begin position="31"/>
        <end position="53"/>
    </location>
</feature>
<name>A0A480AHN4_9BURK</name>
<keyword evidence="1" id="KW-0812">Transmembrane</keyword>
<feature type="transmembrane region" description="Helical" evidence="1">
    <location>
        <begin position="236"/>
        <end position="258"/>
    </location>
</feature>
<feature type="transmembrane region" description="Helical" evidence="1">
    <location>
        <begin position="207"/>
        <end position="230"/>
    </location>
</feature>
<sequence length="273" mass="29030">MGLRLQPVAPAQGWRWLRQGLQLWLQRPLSFVGLFVFFLFTVLLLMALVPFLGGPLGMALLPMLSLGFMIASKSALAGGPVHIGQLAEGLRHPVPSQRKAQWLLCGAYALGTMLVITLADWVDAGTFEDLQREMAAAGADGKPSAKLDAILADPRLVQGMLVRIGLAGLLSVPFWHAPALVHWGGQGALQALFSSTLALWRTRGAFLLYLVGWMGVMLVAGVLFSLLAAVTGASQLLGLMTLPIGLAFSAAFYASLWFSFADTFGGSPDTPAA</sequence>
<reference evidence="3" key="1">
    <citation type="submission" date="2019-03" db="EMBL/GenBank/DDBJ databases">
        <title>Aquabacterium pictum sp.nov., the first bacteriochlorophyll a-containing freshwater bacterium in the genus Aquabacterium of the class Betaproteobacteria.</title>
        <authorList>
            <person name="Hirose S."/>
            <person name="Tank M."/>
            <person name="Hara E."/>
            <person name="Tamaki H."/>
            <person name="Takaichi S."/>
            <person name="Haruta S."/>
            <person name="Hanada S."/>
        </authorList>
    </citation>
    <scope>NUCLEOTIDE SEQUENCE [LARGE SCALE GENOMIC DNA]</scope>
    <source>
        <strain evidence="3">W35</strain>
    </source>
</reference>
<keyword evidence="1" id="KW-0472">Membrane</keyword>
<dbReference type="AlphaFoldDB" id="A0A480AHN4"/>
<comment type="caution">
    <text evidence="2">The sequence shown here is derived from an EMBL/GenBank/DDBJ whole genome shotgun (WGS) entry which is preliminary data.</text>
</comment>
<evidence type="ECO:0000256" key="1">
    <source>
        <dbReference type="SAM" id="Phobius"/>
    </source>
</evidence>
<accession>A0A480AHN4</accession>
<keyword evidence="3" id="KW-1185">Reference proteome</keyword>
<evidence type="ECO:0000313" key="3">
    <source>
        <dbReference type="Proteomes" id="UP000301751"/>
    </source>
</evidence>
<dbReference type="Proteomes" id="UP000301751">
    <property type="component" value="Unassembled WGS sequence"/>
</dbReference>
<proteinExistence type="predicted"/>
<gene>
    <name evidence="2" type="ORF">AQPW35_02250</name>
</gene>
<evidence type="ECO:0000313" key="2">
    <source>
        <dbReference type="EMBL" id="GCL61144.1"/>
    </source>
</evidence>
<organism evidence="2 3">
    <name type="scientific">Pseudaquabacterium pictum</name>
    <dbReference type="NCBI Taxonomy" id="2315236"/>
    <lineage>
        <taxon>Bacteria</taxon>
        <taxon>Pseudomonadati</taxon>
        <taxon>Pseudomonadota</taxon>
        <taxon>Betaproteobacteria</taxon>
        <taxon>Burkholderiales</taxon>
        <taxon>Sphaerotilaceae</taxon>
        <taxon>Pseudaquabacterium</taxon>
    </lineage>
</organism>
<feature type="transmembrane region" description="Helical" evidence="1">
    <location>
        <begin position="102"/>
        <end position="122"/>
    </location>
</feature>
<dbReference type="InterPro" id="IPR047798">
    <property type="entry name" value="BPSS1780-like"/>
</dbReference>
<protein>
    <recommendedName>
        <fullName evidence="4">Transmembrane protein</fullName>
    </recommendedName>
</protein>
<keyword evidence="1" id="KW-1133">Transmembrane helix</keyword>
<evidence type="ECO:0008006" key="4">
    <source>
        <dbReference type="Google" id="ProtNLM"/>
    </source>
</evidence>
<dbReference type="EMBL" id="BJCL01000001">
    <property type="protein sequence ID" value="GCL61144.1"/>
    <property type="molecule type" value="Genomic_DNA"/>
</dbReference>